<evidence type="ECO:0000256" key="8">
    <source>
        <dbReference type="RuleBase" id="RU361233"/>
    </source>
</evidence>
<feature type="transmembrane region" description="Helical" evidence="8">
    <location>
        <begin position="121"/>
        <end position="142"/>
    </location>
</feature>
<comment type="subcellular location">
    <subcellularLocation>
        <location evidence="1 8">Cell membrane</location>
        <topology evidence="1 8">Multi-pass membrane protein</topology>
    </subcellularLocation>
</comment>
<dbReference type="EMBL" id="JAVYJV010000003">
    <property type="protein sequence ID" value="KAK4375649.1"/>
    <property type="molecule type" value="Genomic_DNA"/>
</dbReference>
<keyword evidence="4 8" id="KW-1003">Cell membrane</keyword>
<organism evidence="11 12">
    <name type="scientific">Anisodus tanguticus</name>
    <dbReference type="NCBI Taxonomy" id="243964"/>
    <lineage>
        <taxon>Eukaryota</taxon>
        <taxon>Viridiplantae</taxon>
        <taxon>Streptophyta</taxon>
        <taxon>Embryophyta</taxon>
        <taxon>Tracheophyta</taxon>
        <taxon>Spermatophyta</taxon>
        <taxon>Magnoliopsida</taxon>
        <taxon>eudicotyledons</taxon>
        <taxon>Gunneridae</taxon>
        <taxon>Pentapetalae</taxon>
        <taxon>asterids</taxon>
        <taxon>lamiids</taxon>
        <taxon>Solanales</taxon>
        <taxon>Solanaceae</taxon>
        <taxon>Solanoideae</taxon>
        <taxon>Hyoscyameae</taxon>
        <taxon>Anisodus</taxon>
    </lineage>
</organism>
<comment type="caution">
    <text evidence="11">The sequence shown here is derived from an EMBL/GenBank/DDBJ whole genome shotgun (WGS) entry which is preliminary data.</text>
</comment>
<evidence type="ECO:0000259" key="10">
    <source>
        <dbReference type="Pfam" id="PF04535"/>
    </source>
</evidence>
<evidence type="ECO:0000256" key="9">
    <source>
        <dbReference type="SAM" id="MobiDB-lite"/>
    </source>
</evidence>
<comment type="subunit">
    <text evidence="3 8">Homodimer and heterodimers.</text>
</comment>
<evidence type="ECO:0000313" key="11">
    <source>
        <dbReference type="EMBL" id="KAK4375649.1"/>
    </source>
</evidence>
<reference evidence="11" key="1">
    <citation type="submission" date="2023-12" db="EMBL/GenBank/DDBJ databases">
        <title>Genome assembly of Anisodus tanguticus.</title>
        <authorList>
            <person name="Wang Y.-J."/>
        </authorList>
    </citation>
    <scope>NUCLEOTIDE SEQUENCE</scope>
    <source>
        <strain evidence="11">KB-2021</strain>
        <tissue evidence="11">Leaf</tissue>
    </source>
</reference>
<dbReference type="GO" id="GO:0005886">
    <property type="term" value="C:plasma membrane"/>
    <property type="evidence" value="ECO:0007669"/>
    <property type="project" value="UniProtKB-SubCell"/>
</dbReference>
<comment type="similarity">
    <text evidence="2 8">Belongs to the Casparian strip membrane proteins (CASP) family.</text>
</comment>
<evidence type="ECO:0000256" key="6">
    <source>
        <dbReference type="ARBA" id="ARBA00022989"/>
    </source>
</evidence>
<evidence type="ECO:0000256" key="7">
    <source>
        <dbReference type="ARBA" id="ARBA00023136"/>
    </source>
</evidence>
<feature type="domain" description="Casparian strip membrane protein" evidence="10">
    <location>
        <begin position="119"/>
        <end position="210"/>
    </location>
</feature>
<evidence type="ECO:0000256" key="5">
    <source>
        <dbReference type="ARBA" id="ARBA00022692"/>
    </source>
</evidence>
<dbReference type="Proteomes" id="UP001291623">
    <property type="component" value="Unassembled WGS sequence"/>
</dbReference>
<proteinExistence type="inferred from homology"/>
<accession>A0AAE1STK3</accession>
<feature type="compositionally biased region" description="Basic and acidic residues" evidence="9">
    <location>
        <begin position="1"/>
        <end position="22"/>
    </location>
</feature>
<evidence type="ECO:0000256" key="1">
    <source>
        <dbReference type="ARBA" id="ARBA00004651"/>
    </source>
</evidence>
<keyword evidence="5 8" id="KW-0812">Transmembrane</keyword>
<name>A0AAE1STK3_9SOLA</name>
<evidence type="ECO:0000313" key="12">
    <source>
        <dbReference type="Proteomes" id="UP001291623"/>
    </source>
</evidence>
<feature type="region of interest" description="Disordered" evidence="9">
    <location>
        <begin position="1"/>
        <end position="35"/>
    </location>
</feature>
<dbReference type="InterPro" id="IPR006702">
    <property type="entry name" value="CASP_dom"/>
</dbReference>
<dbReference type="PANTHER" id="PTHR33573">
    <property type="entry name" value="CASP-LIKE PROTEIN 4A4"/>
    <property type="match status" value="1"/>
</dbReference>
<evidence type="ECO:0000256" key="4">
    <source>
        <dbReference type="ARBA" id="ARBA00022475"/>
    </source>
</evidence>
<evidence type="ECO:0000256" key="3">
    <source>
        <dbReference type="ARBA" id="ARBA00011489"/>
    </source>
</evidence>
<keyword evidence="6 8" id="KW-1133">Transmembrane helix</keyword>
<comment type="caution">
    <text evidence="8">Lacks conserved residue(s) required for the propagation of feature annotation.</text>
</comment>
<protein>
    <recommendedName>
        <fullName evidence="8">CASP-like protein</fullName>
    </recommendedName>
</protein>
<dbReference type="PANTHER" id="PTHR33573:SF50">
    <property type="entry name" value="CASP-LIKE PROTEIN 4A3"/>
    <property type="match status" value="1"/>
</dbReference>
<evidence type="ECO:0000256" key="2">
    <source>
        <dbReference type="ARBA" id="ARBA00007651"/>
    </source>
</evidence>
<keyword evidence="12" id="KW-1185">Reference proteome</keyword>
<gene>
    <name evidence="11" type="ORF">RND71_006326</name>
</gene>
<dbReference type="AlphaFoldDB" id="A0AAE1STK3"/>
<keyword evidence="7 8" id="KW-0472">Membrane</keyword>
<feature type="transmembrane region" description="Helical" evidence="8">
    <location>
        <begin position="162"/>
        <end position="186"/>
    </location>
</feature>
<dbReference type="Pfam" id="PF04535">
    <property type="entry name" value="CASP_dom"/>
    <property type="match status" value="1"/>
</dbReference>
<sequence length="263" mass="29344">MSDTESHVRQLDSFHSPLRSEDPFTEPDNPKSPSKAIVSVEKYFSPNLSFPATPSAPAERRSPVVYFSRAMRESTETAVAKVGSVRGGADVEGGEVGGERRSRAAVESIFGRSKKDVVMNWAALGFRVCEVVFCLISFSVMAADKTQGWTGDSFDRYKENRYLVAVNVIGFAYSGFQAFDLAYSLASGKHFLSHRMKYHFDFSVDQANTGISSHVSILFCCNKGRRLGIKLGKRFIHRNGKCINRAVFPGFRCFCLQLSYIWL</sequence>